<feature type="domain" description="HTH tetR-type" evidence="5">
    <location>
        <begin position="13"/>
        <end position="73"/>
    </location>
</feature>
<dbReference type="AlphaFoldDB" id="A0A5D0TWY2"/>
<keyword evidence="3" id="KW-0804">Transcription</keyword>
<protein>
    <submittedName>
        <fullName evidence="6">TetR/AcrR family transcriptional regulator</fullName>
    </submittedName>
</protein>
<dbReference type="RefSeq" id="WP_148353895.1">
    <property type="nucleotide sequence ID" value="NZ_VSFF01000013.1"/>
</dbReference>
<accession>A0A5D0TWY2</accession>
<dbReference type="EMBL" id="VSFF01000013">
    <property type="protein sequence ID" value="TYC09845.1"/>
    <property type="molecule type" value="Genomic_DNA"/>
</dbReference>
<dbReference type="InterPro" id="IPR036271">
    <property type="entry name" value="Tet_transcr_reg_TetR-rel_C_sf"/>
</dbReference>
<reference evidence="6 7" key="1">
    <citation type="submission" date="2019-08" db="EMBL/GenBank/DDBJ databases">
        <title>Actinomadura sp. nov. CYP1-5 isolated from mountain soil.</title>
        <authorList>
            <person name="Songsumanus A."/>
            <person name="Kuncharoen N."/>
            <person name="Kudo T."/>
            <person name="Yuki M."/>
            <person name="Igarashi Y."/>
            <person name="Tanasupawat S."/>
        </authorList>
    </citation>
    <scope>NUCLEOTIDE SEQUENCE [LARGE SCALE GENOMIC DNA]</scope>
    <source>
        <strain evidence="6 7">GKU157</strain>
    </source>
</reference>
<keyword evidence="7" id="KW-1185">Reference proteome</keyword>
<evidence type="ECO:0000256" key="1">
    <source>
        <dbReference type="ARBA" id="ARBA00023015"/>
    </source>
</evidence>
<dbReference type="Pfam" id="PF00440">
    <property type="entry name" value="TetR_N"/>
    <property type="match status" value="1"/>
</dbReference>
<dbReference type="GO" id="GO:0000976">
    <property type="term" value="F:transcription cis-regulatory region binding"/>
    <property type="evidence" value="ECO:0007669"/>
    <property type="project" value="TreeGrafter"/>
</dbReference>
<evidence type="ECO:0000313" key="6">
    <source>
        <dbReference type="EMBL" id="TYC09845.1"/>
    </source>
</evidence>
<evidence type="ECO:0000256" key="4">
    <source>
        <dbReference type="PROSITE-ProRule" id="PRU00335"/>
    </source>
</evidence>
<evidence type="ECO:0000256" key="2">
    <source>
        <dbReference type="ARBA" id="ARBA00023125"/>
    </source>
</evidence>
<organism evidence="6 7">
    <name type="scientific">Actinomadura syzygii</name>
    <dbReference type="NCBI Taxonomy" id="1427538"/>
    <lineage>
        <taxon>Bacteria</taxon>
        <taxon>Bacillati</taxon>
        <taxon>Actinomycetota</taxon>
        <taxon>Actinomycetes</taxon>
        <taxon>Streptosporangiales</taxon>
        <taxon>Thermomonosporaceae</taxon>
        <taxon>Actinomadura</taxon>
    </lineage>
</organism>
<dbReference type="PANTHER" id="PTHR30055">
    <property type="entry name" value="HTH-TYPE TRANSCRIPTIONAL REGULATOR RUTR"/>
    <property type="match status" value="1"/>
</dbReference>
<feature type="DNA-binding region" description="H-T-H motif" evidence="4">
    <location>
        <begin position="36"/>
        <end position="55"/>
    </location>
</feature>
<proteinExistence type="predicted"/>
<dbReference type="PROSITE" id="PS50977">
    <property type="entry name" value="HTH_TETR_2"/>
    <property type="match status" value="1"/>
</dbReference>
<evidence type="ECO:0000313" key="7">
    <source>
        <dbReference type="Proteomes" id="UP000322634"/>
    </source>
</evidence>
<dbReference type="OrthoDB" id="3528955at2"/>
<dbReference type="Gene3D" id="1.10.357.10">
    <property type="entry name" value="Tetracycline Repressor, domain 2"/>
    <property type="match status" value="1"/>
</dbReference>
<dbReference type="PANTHER" id="PTHR30055:SF234">
    <property type="entry name" value="HTH-TYPE TRANSCRIPTIONAL REGULATOR BETI"/>
    <property type="match status" value="1"/>
</dbReference>
<evidence type="ECO:0000256" key="3">
    <source>
        <dbReference type="ARBA" id="ARBA00023163"/>
    </source>
</evidence>
<name>A0A5D0TWY2_9ACTN</name>
<dbReference type="SUPFAM" id="SSF46689">
    <property type="entry name" value="Homeodomain-like"/>
    <property type="match status" value="1"/>
</dbReference>
<keyword evidence="2 4" id="KW-0238">DNA-binding</keyword>
<dbReference type="GO" id="GO:0003700">
    <property type="term" value="F:DNA-binding transcription factor activity"/>
    <property type="evidence" value="ECO:0007669"/>
    <property type="project" value="TreeGrafter"/>
</dbReference>
<gene>
    <name evidence="6" type="ORF">FXF65_32515</name>
</gene>
<dbReference type="SUPFAM" id="SSF48498">
    <property type="entry name" value="Tetracyclin repressor-like, C-terminal domain"/>
    <property type="match status" value="1"/>
</dbReference>
<evidence type="ECO:0000259" key="5">
    <source>
        <dbReference type="PROSITE" id="PS50977"/>
    </source>
</evidence>
<sequence>MVRETGLRAANVQRTRRGILDAARRHLVASGYHRLSLEDVAADAGVTRVTIYRHFESKLGLLDAVGEDLAQRSGLVAGMREAAGIGDPAAAFTAMVGELCRFWGTDPELLRRLISLSAVDPEAHQVVAGREDWRLRRIGGFVRRLADAGRLQEPFGVRQATVVVGTVTGFPACDEIATRLRADLTGLGRTLLPLLGSVVRLD</sequence>
<keyword evidence="1" id="KW-0805">Transcription regulation</keyword>
<comment type="caution">
    <text evidence="6">The sequence shown here is derived from an EMBL/GenBank/DDBJ whole genome shotgun (WGS) entry which is preliminary data.</text>
</comment>
<dbReference type="PRINTS" id="PR00455">
    <property type="entry name" value="HTHTETR"/>
</dbReference>
<dbReference type="Proteomes" id="UP000322634">
    <property type="component" value="Unassembled WGS sequence"/>
</dbReference>
<dbReference type="InterPro" id="IPR009057">
    <property type="entry name" value="Homeodomain-like_sf"/>
</dbReference>
<dbReference type="InterPro" id="IPR001647">
    <property type="entry name" value="HTH_TetR"/>
</dbReference>
<dbReference type="InterPro" id="IPR050109">
    <property type="entry name" value="HTH-type_TetR-like_transc_reg"/>
</dbReference>